<dbReference type="OrthoDB" id="9780109at2"/>
<dbReference type="Proteomes" id="UP000295632">
    <property type="component" value="Unassembled WGS sequence"/>
</dbReference>
<dbReference type="PANTHER" id="PTHR43701:SF2">
    <property type="entry name" value="MEMBRANE TRANSPORTER PROTEIN YJNA-RELATED"/>
    <property type="match status" value="1"/>
</dbReference>
<dbReference type="Pfam" id="PF01925">
    <property type="entry name" value="TauE"/>
    <property type="match status" value="1"/>
</dbReference>
<comment type="caution">
    <text evidence="7">The sequence shown here is derived from an EMBL/GenBank/DDBJ whole genome shotgun (WGS) entry which is preliminary data.</text>
</comment>
<dbReference type="PANTHER" id="PTHR43701">
    <property type="entry name" value="MEMBRANE TRANSPORTER PROTEIN MJ0441-RELATED"/>
    <property type="match status" value="1"/>
</dbReference>
<evidence type="ECO:0000256" key="4">
    <source>
        <dbReference type="ARBA" id="ARBA00022989"/>
    </source>
</evidence>
<organism evidence="7 8">
    <name type="scientific">Aureibacillus halotolerans</name>
    <dbReference type="NCBI Taxonomy" id="1508390"/>
    <lineage>
        <taxon>Bacteria</taxon>
        <taxon>Bacillati</taxon>
        <taxon>Bacillota</taxon>
        <taxon>Bacilli</taxon>
        <taxon>Bacillales</taxon>
        <taxon>Bacillaceae</taxon>
        <taxon>Aureibacillus</taxon>
    </lineage>
</organism>
<evidence type="ECO:0000256" key="5">
    <source>
        <dbReference type="ARBA" id="ARBA00023136"/>
    </source>
</evidence>
<sequence length="257" mass="27588">MDALILILLGLIASFYGTMVGAGGGFLFVPLLLLIFGLPPQMAAGTGLAVVFMSSFFGVFAYRKQHRILYKEGIILSAGAIPGTFLGSALLRNLSGDFFHYIFALLLLSVGLFLLVKRPPERALPQRQGVREEVSATLEASPNWLMLFLVGLGIGVLSSFFGIGGGWLLVPLLIYMFKVDSHKATATSIFALAIYSLVGMISPMMHGDIDWSIVLWSGIGVILGSQLGVIVSRLLNAKWITRMLATVALVVGVTLLV</sequence>
<evidence type="ECO:0000256" key="1">
    <source>
        <dbReference type="ARBA" id="ARBA00004141"/>
    </source>
</evidence>
<reference evidence="7 8" key="1">
    <citation type="submission" date="2019-03" db="EMBL/GenBank/DDBJ databases">
        <title>Genomic Encyclopedia of Type Strains, Phase IV (KMG-IV): sequencing the most valuable type-strain genomes for metagenomic binning, comparative biology and taxonomic classification.</title>
        <authorList>
            <person name="Goeker M."/>
        </authorList>
    </citation>
    <scope>NUCLEOTIDE SEQUENCE [LARGE SCALE GENOMIC DNA]</scope>
    <source>
        <strain evidence="7 8">DSM 28697</strain>
    </source>
</reference>
<protein>
    <recommendedName>
        <fullName evidence="6">Probable membrane transporter protein</fullName>
    </recommendedName>
</protein>
<keyword evidence="4 6" id="KW-1133">Transmembrane helix</keyword>
<proteinExistence type="inferred from homology"/>
<comment type="similarity">
    <text evidence="2 6">Belongs to the 4-toluene sulfonate uptake permease (TSUP) (TC 2.A.102) family.</text>
</comment>
<evidence type="ECO:0000313" key="7">
    <source>
        <dbReference type="EMBL" id="TDQ41207.1"/>
    </source>
</evidence>
<dbReference type="RefSeq" id="WP_133579803.1">
    <property type="nucleotide sequence ID" value="NZ_SNYJ01000004.1"/>
</dbReference>
<dbReference type="AlphaFoldDB" id="A0A4V3D5S4"/>
<feature type="transmembrane region" description="Helical" evidence="6">
    <location>
        <begin position="144"/>
        <end position="177"/>
    </location>
</feature>
<name>A0A4V3D5S4_9BACI</name>
<feature type="transmembrane region" description="Helical" evidence="6">
    <location>
        <begin position="239"/>
        <end position="256"/>
    </location>
</feature>
<feature type="transmembrane region" description="Helical" evidence="6">
    <location>
        <begin position="74"/>
        <end position="92"/>
    </location>
</feature>
<feature type="transmembrane region" description="Helical" evidence="6">
    <location>
        <begin position="98"/>
        <end position="116"/>
    </location>
</feature>
<feature type="transmembrane region" description="Helical" evidence="6">
    <location>
        <begin position="213"/>
        <end position="233"/>
    </location>
</feature>
<evidence type="ECO:0000313" key="8">
    <source>
        <dbReference type="Proteomes" id="UP000295632"/>
    </source>
</evidence>
<feature type="transmembrane region" description="Helical" evidence="6">
    <location>
        <begin position="7"/>
        <end position="36"/>
    </location>
</feature>
<keyword evidence="5 6" id="KW-0472">Membrane</keyword>
<feature type="transmembrane region" description="Helical" evidence="6">
    <location>
        <begin position="183"/>
        <end position="201"/>
    </location>
</feature>
<dbReference type="InterPro" id="IPR051598">
    <property type="entry name" value="TSUP/Inactive_protease-like"/>
</dbReference>
<accession>A0A4V3D5S4</accession>
<dbReference type="InterPro" id="IPR002781">
    <property type="entry name" value="TM_pro_TauE-like"/>
</dbReference>
<feature type="transmembrane region" description="Helical" evidence="6">
    <location>
        <begin position="42"/>
        <end position="62"/>
    </location>
</feature>
<evidence type="ECO:0000256" key="2">
    <source>
        <dbReference type="ARBA" id="ARBA00009142"/>
    </source>
</evidence>
<comment type="subcellular location">
    <subcellularLocation>
        <location evidence="6">Cell membrane</location>
        <topology evidence="6">Multi-pass membrane protein</topology>
    </subcellularLocation>
    <subcellularLocation>
        <location evidence="1">Membrane</location>
        <topology evidence="1">Multi-pass membrane protein</topology>
    </subcellularLocation>
</comment>
<dbReference type="EMBL" id="SNYJ01000004">
    <property type="protein sequence ID" value="TDQ41207.1"/>
    <property type="molecule type" value="Genomic_DNA"/>
</dbReference>
<keyword evidence="8" id="KW-1185">Reference proteome</keyword>
<keyword evidence="3 6" id="KW-0812">Transmembrane</keyword>
<gene>
    <name evidence="7" type="ORF">EV213_104205</name>
</gene>
<evidence type="ECO:0000256" key="3">
    <source>
        <dbReference type="ARBA" id="ARBA00022692"/>
    </source>
</evidence>
<keyword evidence="6" id="KW-1003">Cell membrane</keyword>
<dbReference type="GO" id="GO:0005886">
    <property type="term" value="C:plasma membrane"/>
    <property type="evidence" value="ECO:0007669"/>
    <property type="project" value="UniProtKB-SubCell"/>
</dbReference>
<evidence type="ECO:0000256" key="6">
    <source>
        <dbReference type="RuleBase" id="RU363041"/>
    </source>
</evidence>